<dbReference type="PANTHER" id="PTHR35525:SF3">
    <property type="entry name" value="BLL6575 PROTEIN"/>
    <property type="match status" value="1"/>
</dbReference>
<dbReference type="InterPro" id="IPR010852">
    <property type="entry name" value="ABATE"/>
</dbReference>
<feature type="domain" description="Zinc finger CGNR" evidence="1">
    <location>
        <begin position="136"/>
        <end position="178"/>
    </location>
</feature>
<evidence type="ECO:0000313" key="2">
    <source>
        <dbReference type="EMBL" id="QDP77428.1"/>
    </source>
</evidence>
<protein>
    <submittedName>
        <fullName evidence="2">RNA-binding protein</fullName>
    </submittedName>
</protein>
<name>A0A516NEU7_9NOCA</name>
<dbReference type="AlphaFoldDB" id="A0A516NEU7"/>
<dbReference type="Gene3D" id="1.10.3300.10">
    <property type="entry name" value="Jann2411-like domain"/>
    <property type="match status" value="1"/>
</dbReference>
<organism evidence="2 3">
    <name type="scientific">Nocardia otitidiscaviarum</name>
    <dbReference type="NCBI Taxonomy" id="1823"/>
    <lineage>
        <taxon>Bacteria</taxon>
        <taxon>Bacillati</taxon>
        <taxon>Actinomycetota</taxon>
        <taxon>Actinomycetes</taxon>
        <taxon>Mycobacteriales</taxon>
        <taxon>Nocardiaceae</taxon>
        <taxon>Nocardia</taxon>
    </lineage>
</organism>
<reference evidence="2 3" key="1">
    <citation type="submission" date="2019-07" db="EMBL/GenBank/DDBJ databases">
        <title>Complete Genome Sequence and Methylome Analysis of Nocardia otitidis-caviarum NEB252.</title>
        <authorList>
            <person name="Fomenkov A."/>
            <person name="Anton B.P."/>
            <person name="Vincze T."/>
            <person name="Roberts R.J."/>
        </authorList>
    </citation>
    <scope>NUCLEOTIDE SEQUENCE [LARGE SCALE GENOMIC DNA]</scope>
    <source>
        <strain evidence="2 3">NEB252</strain>
    </source>
</reference>
<evidence type="ECO:0000259" key="1">
    <source>
        <dbReference type="Pfam" id="PF11706"/>
    </source>
</evidence>
<dbReference type="EMBL" id="CP041695">
    <property type="protein sequence ID" value="QDP77428.1"/>
    <property type="molecule type" value="Genomic_DNA"/>
</dbReference>
<evidence type="ECO:0000313" key="3">
    <source>
        <dbReference type="Proteomes" id="UP000317039"/>
    </source>
</evidence>
<sequence>MIFAHDTEASMAAAVELVNSAAEPDKPDTMTETAQLADFFVRHGYTGVRTGDARELADVRALRPLLRQLLTSDRDSAVVLVNDILAEHRAVPRLVRHDDLDYHIHAVPPEAPLPVRIAVETAMAMIDLIRADELSRLAVCADDNCEGILLDLSRNRSRRYCSTACGNRNAVAAYRARKK</sequence>
<dbReference type="InterPro" id="IPR023286">
    <property type="entry name" value="ABATE_dom_sf"/>
</dbReference>
<dbReference type="Proteomes" id="UP000317039">
    <property type="component" value="Chromosome"/>
</dbReference>
<dbReference type="InterPro" id="IPR021005">
    <property type="entry name" value="Znf_CGNR"/>
</dbReference>
<dbReference type="KEGG" id="nod:FOH10_00430"/>
<dbReference type="Pfam" id="PF07336">
    <property type="entry name" value="ABATE"/>
    <property type="match status" value="1"/>
</dbReference>
<dbReference type="Pfam" id="PF11706">
    <property type="entry name" value="zf-CGNR"/>
    <property type="match status" value="1"/>
</dbReference>
<accession>A0A516NEU7</accession>
<dbReference type="GeneID" id="80330869"/>
<dbReference type="RefSeq" id="WP_143979189.1">
    <property type="nucleotide sequence ID" value="NZ_CP041695.1"/>
</dbReference>
<gene>
    <name evidence="2" type="ORF">FOH10_00430</name>
</gene>
<proteinExistence type="predicted"/>
<dbReference type="SUPFAM" id="SSF160904">
    <property type="entry name" value="Jann2411-like"/>
    <property type="match status" value="1"/>
</dbReference>
<dbReference type="PANTHER" id="PTHR35525">
    <property type="entry name" value="BLL6575 PROTEIN"/>
    <property type="match status" value="1"/>
</dbReference>